<feature type="compositionally biased region" description="Polar residues" evidence="1">
    <location>
        <begin position="186"/>
        <end position="198"/>
    </location>
</feature>
<comment type="caution">
    <text evidence="3">The sequence shown here is derived from an EMBL/GenBank/DDBJ whole genome shotgun (WGS) entry which is preliminary data.</text>
</comment>
<accession>A0A8H4QSH5</accession>
<dbReference type="EMBL" id="JAACJL010000032">
    <property type="protein sequence ID" value="KAF4616053.1"/>
    <property type="molecule type" value="Genomic_DNA"/>
</dbReference>
<keyword evidence="4" id="KW-1185">Reference proteome</keyword>
<keyword evidence="2" id="KW-0732">Signal</keyword>
<proteinExistence type="predicted"/>
<evidence type="ECO:0000313" key="4">
    <source>
        <dbReference type="Proteomes" id="UP000521872"/>
    </source>
</evidence>
<feature type="region of interest" description="Disordered" evidence="1">
    <location>
        <begin position="171"/>
        <end position="401"/>
    </location>
</feature>
<name>A0A8H4QSH5_9AGAR</name>
<feature type="compositionally biased region" description="Polar residues" evidence="1">
    <location>
        <begin position="322"/>
        <end position="333"/>
    </location>
</feature>
<feature type="signal peptide" evidence="2">
    <location>
        <begin position="1"/>
        <end position="21"/>
    </location>
</feature>
<feature type="chain" id="PRO_5034937800" evidence="2">
    <location>
        <begin position="22"/>
        <end position="401"/>
    </location>
</feature>
<protein>
    <submittedName>
        <fullName evidence="3">Uncharacterized protein</fullName>
    </submittedName>
</protein>
<organism evidence="3 4">
    <name type="scientific">Agrocybe pediades</name>
    <dbReference type="NCBI Taxonomy" id="84607"/>
    <lineage>
        <taxon>Eukaryota</taxon>
        <taxon>Fungi</taxon>
        <taxon>Dikarya</taxon>
        <taxon>Basidiomycota</taxon>
        <taxon>Agaricomycotina</taxon>
        <taxon>Agaricomycetes</taxon>
        <taxon>Agaricomycetidae</taxon>
        <taxon>Agaricales</taxon>
        <taxon>Agaricineae</taxon>
        <taxon>Strophariaceae</taxon>
        <taxon>Agrocybe</taxon>
    </lineage>
</organism>
<feature type="compositionally biased region" description="Low complexity" evidence="1">
    <location>
        <begin position="299"/>
        <end position="321"/>
    </location>
</feature>
<evidence type="ECO:0000256" key="2">
    <source>
        <dbReference type="SAM" id="SignalP"/>
    </source>
</evidence>
<feature type="compositionally biased region" description="Polar residues" evidence="1">
    <location>
        <begin position="221"/>
        <end position="252"/>
    </location>
</feature>
<dbReference type="Proteomes" id="UP000521872">
    <property type="component" value="Unassembled WGS sequence"/>
</dbReference>
<gene>
    <name evidence="3" type="ORF">D9613_011351</name>
</gene>
<evidence type="ECO:0000256" key="1">
    <source>
        <dbReference type="SAM" id="MobiDB-lite"/>
    </source>
</evidence>
<evidence type="ECO:0000313" key="3">
    <source>
        <dbReference type="EMBL" id="KAF4616053.1"/>
    </source>
</evidence>
<sequence>MRASPFVSLLSALFLLPNVLGLPVTSTTQSPAPTGHALGSFVGVRPGAYEIKHASQSKIDIHPGIIVGHLNPVDNKQPVAMISKDPPFNPPQAPIGHFQYSEMGAYGNVVLAGRPVALQHMKPWKNKETGERQTPLDEHGYQKLIKAMEPHKDWKPPMNVADDPAYIRRRKQGRKTRHIPNAAHAGSSTGPGTAQHAQSHGIGPHRSAPVRPPNRAVHLPHSQSGSSSTQRRPISLGPSRNNIHLQGGSSHQKMSRPRRPSSPGSSHAQPHTGGSRVPAHPGTGHPRAPSGHSGFSHVPAHSGGPAHSGSSRRPTSPGPSRNNVRPQGGSSHWNHGPSKSGMPSNPGSPHAPPHSGAPRAPTPPRSGHQQGHGGSSGTRRPSSPRPHQPHPSNGKGKAKQT</sequence>
<dbReference type="AlphaFoldDB" id="A0A8H4QSH5"/>
<reference evidence="3 4" key="1">
    <citation type="submission" date="2019-12" db="EMBL/GenBank/DDBJ databases">
        <authorList>
            <person name="Floudas D."/>
            <person name="Bentzer J."/>
            <person name="Ahren D."/>
            <person name="Johansson T."/>
            <person name="Persson P."/>
            <person name="Tunlid A."/>
        </authorList>
    </citation>
    <scope>NUCLEOTIDE SEQUENCE [LARGE SCALE GENOMIC DNA]</scope>
    <source>
        <strain evidence="3 4">CBS 102.39</strain>
    </source>
</reference>